<evidence type="ECO:0000313" key="1">
    <source>
        <dbReference type="EMBL" id="CFR76421.1"/>
    </source>
</evidence>
<reference evidence="3 4" key="1">
    <citation type="submission" date="2015-03" db="EMBL/GenBank/DDBJ databases">
        <authorList>
            <consortium name="Pathogen Informatics"/>
        </authorList>
    </citation>
    <scope>NUCLEOTIDE SEQUENCE [LARGE SCALE GENOMIC DNA]</scope>
    <source>
        <strain evidence="1 4">C09601061</strain>
        <strain evidence="2 3">D00501624</strain>
    </source>
</reference>
<sequence length="49" mass="5467">MLDFFCTVPPQHVQHHGVCTDGIELRGIQDPLAHDGGVVLNCRDERNLL</sequence>
<evidence type="ECO:0000313" key="2">
    <source>
        <dbReference type="EMBL" id="CNV26960.1"/>
    </source>
</evidence>
<dbReference type="Proteomes" id="UP000046680">
    <property type="component" value="Unassembled WGS sequence"/>
</dbReference>
<gene>
    <name evidence="1" type="ORF">ERS007657_01466</name>
    <name evidence="2" type="ORF">ERS007661_01941</name>
</gene>
<dbReference type="EMBL" id="CGCX01000455">
    <property type="protein sequence ID" value="CFR76421.1"/>
    <property type="molecule type" value="Genomic_DNA"/>
</dbReference>
<organism evidence="2 3">
    <name type="scientific">Mycobacterium tuberculosis</name>
    <dbReference type="NCBI Taxonomy" id="1773"/>
    <lineage>
        <taxon>Bacteria</taxon>
        <taxon>Bacillati</taxon>
        <taxon>Actinomycetota</taxon>
        <taxon>Actinomycetes</taxon>
        <taxon>Mycobacteriales</taxon>
        <taxon>Mycobacteriaceae</taxon>
        <taxon>Mycobacterium</taxon>
        <taxon>Mycobacterium tuberculosis complex</taxon>
    </lineage>
</organism>
<name>A0A655ENH1_MYCTX</name>
<proteinExistence type="predicted"/>
<dbReference type="Proteomes" id="UP000039217">
    <property type="component" value="Unassembled WGS sequence"/>
</dbReference>
<dbReference type="AlphaFoldDB" id="A0A655ENH1"/>
<accession>A0A655ENH1</accession>
<evidence type="ECO:0000313" key="3">
    <source>
        <dbReference type="Proteomes" id="UP000039217"/>
    </source>
</evidence>
<dbReference type="EMBL" id="CQQC01000608">
    <property type="protein sequence ID" value="CNV26960.1"/>
    <property type="molecule type" value="Genomic_DNA"/>
</dbReference>
<protein>
    <submittedName>
        <fullName evidence="2">Uncharacterized protein</fullName>
    </submittedName>
</protein>
<evidence type="ECO:0000313" key="4">
    <source>
        <dbReference type="Proteomes" id="UP000046680"/>
    </source>
</evidence>